<evidence type="ECO:0000256" key="1">
    <source>
        <dbReference type="SAM" id="SignalP"/>
    </source>
</evidence>
<dbReference type="Gene3D" id="2.160.20.10">
    <property type="entry name" value="Single-stranded right-handed beta-helix, Pectin lyase-like"/>
    <property type="match status" value="1"/>
</dbReference>
<dbReference type="Proteomes" id="UP001371305">
    <property type="component" value="Unassembled WGS sequence"/>
</dbReference>
<dbReference type="Pfam" id="PF13229">
    <property type="entry name" value="Beta_helix"/>
    <property type="match status" value="1"/>
</dbReference>
<dbReference type="SUPFAM" id="SSF51126">
    <property type="entry name" value="Pectin lyase-like"/>
    <property type="match status" value="1"/>
</dbReference>
<keyword evidence="1" id="KW-0732">Signal</keyword>
<evidence type="ECO:0000259" key="2">
    <source>
        <dbReference type="Pfam" id="PF13229"/>
    </source>
</evidence>
<dbReference type="InterPro" id="IPR012334">
    <property type="entry name" value="Pectin_lyas_fold"/>
</dbReference>
<name>A0ABU9AVA6_9BACT</name>
<keyword evidence="4" id="KW-1185">Reference proteome</keyword>
<gene>
    <name evidence="3" type="ORF">WKV53_10270</name>
</gene>
<dbReference type="RefSeq" id="WP_341404485.1">
    <property type="nucleotide sequence ID" value="NZ_JBBUKT010000003.1"/>
</dbReference>
<feature type="domain" description="Right handed beta helix" evidence="2">
    <location>
        <begin position="94"/>
        <end position="241"/>
    </location>
</feature>
<dbReference type="InterPro" id="IPR011050">
    <property type="entry name" value="Pectin_lyase_fold/virulence"/>
</dbReference>
<protein>
    <submittedName>
        <fullName evidence="3">Right-handed parallel beta-helix repeat-containing protein</fullName>
    </submittedName>
</protein>
<dbReference type="InterPro" id="IPR039448">
    <property type="entry name" value="Beta_helix"/>
</dbReference>
<proteinExistence type="predicted"/>
<organism evidence="3 4">
    <name type="scientific">Luteolibacter soli</name>
    <dbReference type="NCBI Taxonomy" id="3135280"/>
    <lineage>
        <taxon>Bacteria</taxon>
        <taxon>Pseudomonadati</taxon>
        <taxon>Verrucomicrobiota</taxon>
        <taxon>Verrucomicrobiia</taxon>
        <taxon>Verrucomicrobiales</taxon>
        <taxon>Verrucomicrobiaceae</taxon>
        <taxon>Luteolibacter</taxon>
    </lineage>
</organism>
<evidence type="ECO:0000313" key="4">
    <source>
        <dbReference type="Proteomes" id="UP001371305"/>
    </source>
</evidence>
<comment type="caution">
    <text evidence="3">The sequence shown here is derived from an EMBL/GenBank/DDBJ whole genome shotgun (WGS) entry which is preliminary data.</text>
</comment>
<dbReference type="EMBL" id="JBBUKT010000003">
    <property type="protein sequence ID" value="MEK7950884.1"/>
    <property type="molecule type" value="Genomic_DNA"/>
</dbReference>
<accession>A0ABU9AVA6</accession>
<sequence>MKLLPSLVAALLTGLAASASAQATRTWVSGVGDDANPGSRTAPCKTFAGAISKTAVKGVINVLDPGGFGAVTITKSITIDGTGSEGHILASGTNGIVINAADDDVVILRNIQFEGAGTGLVGVKILKAGAVYLENCRIENFQQGVVETTSSTTGTQIFLRDCLIHECSGEGISLAPGADTASVALLENTRVEGCGTGISVADRGRAVLNGCTIAFNVADGLKKVGKGVLESYKNNHILGNTPDGKATTLTTK</sequence>
<feature type="chain" id="PRO_5045688020" evidence="1">
    <location>
        <begin position="22"/>
        <end position="252"/>
    </location>
</feature>
<evidence type="ECO:0000313" key="3">
    <source>
        <dbReference type="EMBL" id="MEK7950884.1"/>
    </source>
</evidence>
<reference evidence="3 4" key="1">
    <citation type="submission" date="2024-04" db="EMBL/GenBank/DDBJ databases">
        <title>Luteolibacter sp. isolated from soil.</title>
        <authorList>
            <person name="An J."/>
        </authorList>
    </citation>
    <scope>NUCLEOTIDE SEQUENCE [LARGE SCALE GENOMIC DNA]</scope>
    <source>
        <strain evidence="3 4">Y139</strain>
    </source>
</reference>
<feature type="signal peptide" evidence="1">
    <location>
        <begin position="1"/>
        <end position="21"/>
    </location>
</feature>